<dbReference type="RefSeq" id="WP_197444180.1">
    <property type="nucleotide sequence ID" value="NZ_CP036275.1"/>
</dbReference>
<evidence type="ECO:0000256" key="1">
    <source>
        <dbReference type="SAM" id="Coils"/>
    </source>
</evidence>
<dbReference type="InterPro" id="IPR010870">
    <property type="entry name" value="Porin_O/P"/>
</dbReference>
<keyword evidence="3" id="KW-0732">Signal</keyword>
<feature type="region of interest" description="Disordered" evidence="2">
    <location>
        <begin position="50"/>
        <end position="74"/>
    </location>
</feature>
<name>A0A517Z3Z9_9PLAN</name>
<dbReference type="AlphaFoldDB" id="A0A517Z3Z9"/>
<accession>A0A517Z3Z9</accession>
<dbReference type="InterPro" id="IPR023614">
    <property type="entry name" value="Porin_dom_sf"/>
</dbReference>
<feature type="coiled-coil region" evidence="1">
    <location>
        <begin position="76"/>
        <end position="107"/>
    </location>
</feature>
<dbReference type="EMBL" id="CP036275">
    <property type="protein sequence ID" value="QDU37186.1"/>
    <property type="molecule type" value="Genomic_DNA"/>
</dbReference>
<keyword evidence="1" id="KW-0175">Coiled coil</keyword>
<reference evidence="4 5" key="1">
    <citation type="submission" date="2019-02" db="EMBL/GenBank/DDBJ databases">
        <title>Deep-cultivation of Planctomycetes and their phenomic and genomic characterization uncovers novel biology.</title>
        <authorList>
            <person name="Wiegand S."/>
            <person name="Jogler M."/>
            <person name="Boedeker C."/>
            <person name="Pinto D."/>
            <person name="Vollmers J."/>
            <person name="Rivas-Marin E."/>
            <person name="Kohn T."/>
            <person name="Peeters S.H."/>
            <person name="Heuer A."/>
            <person name="Rast P."/>
            <person name="Oberbeckmann S."/>
            <person name="Bunk B."/>
            <person name="Jeske O."/>
            <person name="Meyerdierks A."/>
            <person name="Storesund J.E."/>
            <person name="Kallscheuer N."/>
            <person name="Luecker S."/>
            <person name="Lage O.M."/>
            <person name="Pohl T."/>
            <person name="Merkel B.J."/>
            <person name="Hornburger P."/>
            <person name="Mueller R.-W."/>
            <person name="Bruemmer F."/>
            <person name="Labrenz M."/>
            <person name="Spormann A.M."/>
            <person name="Op den Camp H."/>
            <person name="Overmann J."/>
            <person name="Amann R."/>
            <person name="Jetten M.S.M."/>
            <person name="Mascher T."/>
            <person name="Medema M.H."/>
            <person name="Devos D.P."/>
            <person name="Kaster A.-K."/>
            <person name="Ovreas L."/>
            <person name="Rohde M."/>
            <person name="Galperin M.Y."/>
            <person name="Jogler C."/>
        </authorList>
    </citation>
    <scope>NUCLEOTIDE SEQUENCE [LARGE SCALE GENOMIC DNA]</scope>
    <source>
        <strain evidence="4 5">Mal4</strain>
    </source>
</reference>
<feature type="region of interest" description="Disordered" evidence="2">
    <location>
        <begin position="312"/>
        <end position="332"/>
    </location>
</feature>
<gene>
    <name evidence="4" type="primary">oprP_2</name>
    <name evidence="4" type="ORF">Mal4_14950</name>
</gene>
<evidence type="ECO:0000313" key="4">
    <source>
        <dbReference type="EMBL" id="QDU37186.1"/>
    </source>
</evidence>
<evidence type="ECO:0000256" key="3">
    <source>
        <dbReference type="SAM" id="SignalP"/>
    </source>
</evidence>
<dbReference type="Proteomes" id="UP000320496">
    <property type="component" value="Chromosome"/>
</dbReference>
<dbReference type="Pfam" id="PF07396">
    <property type="entry name" value="Porin_O_P"/>
    <property type="match status" value="1"/>
</dbReference>
<sequence length="509" mass="56135" precursor="true">MTRTRAIATAILTVLIGAGTGSALFAEDAPLASGGDSAVWAADATGPFADDASHSAEGAEPAGYYDMPEPPAEDPLAELQQKFDALASEWEDHKEELDKKAADAKKKPTFHIGGRIHLDYWSFPHASPGIGFFEHSDPGDADFGADPEDAFRFRRIRLEMRGDILETMNYRLQIDFAAPGVGEMKDVWVGFKELPGNQDLRIGNQKRPLGLDHLNSSRFNVFLERPFVIETFNSDARRLGITMYGNNSDDSLGWAYGVYNLENIKSDGEYRGDSLQLSGNARLFGSPWYDQTSGGRGYWHWGIAGMVARPDGDSGPVDENSNEARFNTRPEARSESSWLDTGRIAGAEWYEILGFESIVNVGPVQVTGEYQLNWVQRDNTGPDLFYHGAYIYVGYFLTGEHIPYNRGSGTIGRVKPFENFFLVDRCFGGHGTGWGAWQVAARYSYLDVSDADVLGGVGHSITGALNWHWTAYSKLQMNAIYGEIDEHAAVGGFTEGDYFIFGARVAIDF</sequence>
<feature type="chain" id="PRO_5022036136" evidence="3">
    <location>
        <begin position="26"/>
        <end position="509"/>
    </location>
</feature>
<feature type="signal peptide" evidence="3">
    <location>
        <begin position="1"/>
        <end position="25"/>
    </location>
</feature>
<dbReference type="KEGG" id="mri:Mal4_14950"/>
<dbReference type="SUPFAM" id="SSF56935">
    <property type="entry name" value="Porins"/>
    <property type="match status" value="1"/>
</dbReference>
<proteinExistence type="predicted"/>
<protein>
    <submittedName>
        <fullName evidence="4">Porin P</fullName>
    </submittedName>
</protein>
<organism evidence="4 5">
    <name type="scientific">Maioricimonas rarisocia</name>
    <dbReference type="NCBI Taxonomy" id="2528026"/>
    <lineage>
        <taxon>Bacteria</taxon>
        <taxon>Pseudomonadati</taxon>
        <taxon>Planctomycetota</taxon>
        <taxon>Planctomycetia</taxon>
        <taxon>Planctomycetales</taxon>
        <taxon>Planctomycetaceae</taxon>
        <taxon>Maioricimonas</taxon>
    </lineage>
</organism>
<evidence type="ECO:0000313" key="5">
    <source>
        <dbReference type="Proteomes" id="UP000320496"/>
    </source>
</evidence>
<evidence type="ECO:0000256" key="2">
    <source>
        <dbReference type="SAM" id="MobiDB-lite"/>
    </source>
</evidence>
<dbReference type="Gene3D" id="2.40.160.10">
    <property type="entry name" value="Porin"/>
    <property type="match status" value="1"/>
</dbReference>
<keyword evidence="5" id="KW-1185">Reference proteome</keyword>